<gene>
    <name evidence="1" type="ORF">PYW08_014379</name>
</gene>
<evidence type="ECO:0000313" key="2">
    <source>
        <dbReference type="Proteomes" id="UP001231649"/>
    </source>
</evidence>
<reference evidence="1" key="1">
    <citation type="submission" date="2023-03" db="EMBL/GenBank/DDBJ databases">
        <title>Chromosome-level genomes of two armyworms, Mythimna separata and Mythimna loreyi, provide insights into the biosynthesis and reception of sex pheromones.</title>
        <authorList>
            <person name="Zhao H."/>
        </authorList>
    </citation>
    <scope>NUCLEOTIDE SEQUENCE</scope>
    <source>
        <strain evidence="1">BeijingLab</strain>
    </source>
</reference>
<keyword evidence="2" id="KW-1185">Reference proteome</keyword>
<name>A0ACC2RA07_9NEOP</name>
<organism evidence="1 2">
    <name type="scientific">Mythimna loreyi</name>
    <dbReference type="NCBI Taxonomy" id="667449"/>
    <lineage>
        <taxon>Eukaryota</taxon>
        <taxon>Metazoa</taxon>
        <taxon>Ecdysozoa</taxon>
        <taxon>Arthropoda</taxon>
        <taxon>Hexapoda</taxon>
        <taxon>Insecta</taxon>
        <taxon>Pterygota</taxon>
        <taxon>Neoptera</taxon>
        <taxon>Endopterygota</taxon>
        <taxon>Lepidoptera</taxon>
        <taxon>Glossata</taxon>
        <taxon>Ditrysia</taxon>
        <taxon>Noctuoidea</taxon>
        <taxon>Noctuidae</taxon>
        <taxon>Noctuinae</taxon>
        <taxon>Hadenini</taxon>
        <taxon>Mythimna</taxon>
    </lineage>
</organism>
<evidence type="ECO:0000313" key="1">
    <source>
        <dbReference type="EMBL" id="KAJ8735129.1"/>
    </source>
</evidence>
<comment type="caution">
    <text evidence="1">The sequence shown here is derived from an EMBL/GenBank/DDBJ whole genome shotgun (WGS) entry which is preliminary data.</text>
</comment>
<dbReference type="Proteomes" id="UP001231649">
    <property type="component" value="Chromosome 5"/>
</dbReference>
<sequence length="240" mass="26986">MMLTSFYLIIIVSALSIEAWENLKEHEDFRAGKAPFFELPCMRVGGTCAKMNACPPGTKVAQRGLCPEQQKYGMECCRPLKGSTECRTKLGLESIFFEIPCMSLGGQCAYECPPKSRVIRKGLCPEQQIYGVECCTSYKKILSSTTNLRAPFFELPCMVKRGTCAREFACPPGTKVMQRDLCPQQQRLGMECCRPYSMDKHCLARNGYCLLNKYSCPPQELVMNDTIDCLPEEICCITQV</sequence>
<protein>
    <submittedName>
        <fullName evidence="1">Uncharacterized protein</fullName>
    </submittedName>
</protein>
<dbReference type="EMBL" id="CM056781">
    <property type="protein sequence ID" value="KAJ8735129.1"/>
    <property type="molecule type" value="Genomic_DNA"/>
</dbReference>
<proteinExistence type="predicted"/>
<accession>A0ACC2RA07</accession>